<dbReference type="PANTHER" id="PTHR43581">
    <property type="entry name" value="ATP/GTP PHOSPHATASE"/>
    <property type="match status" value="1"/>
</dbReference>
<dbReference type="Pfam" id="PF13175">
    <property type="entry name" value="AAA_15"/>
    <property type="match status" value="1"/>
</dbReference>
<name>A0ABS8WZP1_9GAMM</name>
<dbReference type="InterPro" id="IPR027417">
    <property type="entry name" value="P-loop_NTPase"/>
</dbReference>
<evidence type="ECO:0000259" key="2">
    <source>
        <dbReference type="Pfam" id="PF13304"/>
    </source>
</evidence>
<reference evidence="3 4" key="1">
    <citation type="journal article" date="2024" name="Pathogens">
        <title>Characterization of a Novel Species of Legionella Isolated from a Healthcare Facility: Legionella resiliens sp. nov.</title>
        <authorList>
            <person name="Cristino S."/>
            <person name="Pascale M.R."/>
            <person name="Marino F."/>
            <person name="Derelitto C."/>
            <person name="Salaris S."/>
            <person name="Orsini M."/>
            <person name="Squarzoni S."/>
            <person name="Grottola A."/>
            <person name="Girolamini L."/>
        </authorList>
    </citation>
    <scope>NUCLEOTIDE SEQUENCE [LARGE SCALE GENOMIC DNA]</scope>
    <source>
        <strain evidence="3 4">8cVS16</strain>
    </source>
</reference>
<dbReference type="RefSeq" id="WP_232890210.1">
    <property type="nucleotide sequence ID" value="NZ_JAJSPM010000001.1"/>
</dbReference>
<dbReference type="Proteomes" id="UP001320170">
    <property type="component" value="Unassembled WGS sequence"/>
</dbReference>
<dbReference type="Pfam" id="PF13304">
    <property type="entry name" value="AAA_21"/>
    <property type="match status" value="1"/>
</dbReference>
<dbReference type="InterPro" id="IPR041685">
    <property type="entry name" value="AAA_GajA/Old/RecF-like"/>
</dbReference>
<gene>
    <name evidence="3" type="ORF">LXO92_01225</name>
</gene>
<proteinExistence type="predicted"/>
<feature type="domain" description="Endonuclease GajA/Old nuclease/RecF-like AAA" evidence="1">
    <location>
        <begin position="1"/>
        <end position="47"/>
    </location>
</feature>
<accession>A0ABS8WZP1</accession>
<organism evidence="3 4">
    <name type="scientific">Legionella resiliens</name>
    <dbReference type="NCBI Taxonomy" id="2905958"/>
    <lineage>
        <taxon>Bacteria</taxon>
        <taxon>Pseudomonadati</taxon>
        <taxon>Pseudomonadota</taxon>
        <taxon>Gammaproteobacteria</taxon>
        <taxon>Legionellales</taxon>
        <taxon>Legionellaceae</taxon>
        <taxon>Legionella</taxon>
    </lineage>
</organism>
<evidence type="ECO:0000313" key="4">
    <source>
        <dbReference type="Proteomes" id="UP001320170"/>
    </source>
</evidence>
<dbReference type="Gene3D" id="3.40.50.300">
    <property type="entry name" value="P-loop containing nucleotide triphosphate hydrolases"/>
    <property type="match status" value="1"/>
</dbReference>
<dbReference type="SUPFAM" id="SSF52540">
    <property type="entry name" value="P-loop containing nucleoside triphosphate hydrolases"/>
    <property type="match status" value="1"/>
</dbReference>
<evidence type="ECO:0000259" key="1">
    <source>
        <dbReference type="Pfam" id="PF13175"/>
    </source>
</evidence>
<sequence>MRIKSIKLDHFKRFSNLTISLGENPKKIIALVGPNGCGKSSIFDAIEEKAKDFRGGSADHTYLYKGIYLGTSDAYDRNRCIQIETDRGNRFNKTEVYFRSSYRFTPRISLNKISQLPGMEEDQRRPNTSSDLDNRLEENYARLIGQFFSDVYGTEESGKGWAKKNIDSLNSILERILEIRISNLGNPVENKGCLYFEKGKSKNFPYNNLSSGEKEAVDLLIDIFLKTKIFSETIFCIDEPELHLNTAIQKNLLIEIEKLVPDSCQLWIATHSIGFLNALQENLKDKTQIIDMNECDFDESIKLTPIKPTRKNWQKIFKIALEDLTGLVAPKTIVYCEGKMRNSLDEKILNEIFSEYHDTLFISATNKSEAIKYAGVALTILNRAFDDVQIKVLVDRDDPTINIPKESNVEVCKLKRNEFENYLFDKEIVMKAYPHITDKDYDLLCSDIINTDIKTLFDGFQKLCKEPDLKKLKESLANSITPGTNVYNELGGIIF</sequence>
<dbReference type="InterPro" id="IPR003959">
    <property type="entry name" value="ATPase_AAA_core"/>
</dbReference>
<keyword evidence="4" id="KW-1185">Reference proteome</keyword>
<dbReference type="PANTHER" id="PTHR43581:SF2">
    <property type="entry name" value="EXCINUCLEASE ATPASE SUBUNIT"/>
    <property type="match status" value="1"/>
</dbReference>
<dbReference type="EMBL" id="JAJTND010000001">
    <property type="protein sequence ID" value="MCE3530996.1"/>
    <property type="molecule type" value="Genomic_DNA"/>
</dbReference>
<dbReference type="InterPro" id="IPR051396">
    <property type="entry name" value="Bact_Antivir_Def_Nuclease"/>
</dbReference>
<comment type="caution">
    <text evidence="3">The sequence shown here is derived from an EMBL/GenBank/DDBJ whole genome shotgun (WGS) entry which is preliminary data.</text>
</comment>
<feature type="domain" description="ATPase AAA-type core" evidence="2">
    <location>
        <begin position="163"/>
        <end position="276"/>
    </location>
</feature>
<protein>
    <submittedName>
        <fullName evidence="3">AAA family ATPase</fullName>
    </submittedName>
</protein>
<evidence type="ECO:0000313" key="3">
    <source>
        <dbReference type="EMBL" id="MCE3530996.1"/>
    </source>
</evidence>